<gene>
    <name evidence="1" type="ORF">Tco_0923345</name>
</gene>
<accession>A0ABQ5D412</accession>
<sequence>MLKKLLQSMIVDEPLVLDEKLVQSMIVDELVLHMVVVVEEMCRLVIVEELSKVVDDTVEDCTKVDECCSMELSKSQVIRVNCFSLLRCESIKLIIQH</sequence>
<dbReference type="Proteomes" id="UP001151760">
    <property type="component" value="Unassembled WGS sequence"/>
</dbReference>
<organism evidence="1 2">
    <name type="scientific">Tanacetum coccineum</name>
    <dbReference type="NCBI Taxonomy" id="301880"/>
    <lineage>
        <taxon>Eukaryota</taxon>
        <taxon>Viridiplantae</taxon>
        <taxon>Streptophyta</taxon>
        <taxon>Embryophyta</taxon>
        <taxon>Tracheophyta</taxon>
        <taxon>Spermatophyta</taxon>
        <taxon>Magnoliopsida</taxon>
        <taxon>eudicotyledons</taxon>
        <taxon>Gunneridae</taxon>
        <taxon>Pentapetalae</taxon>
        <taxon>asterids</taxon>
        <taxon>campanulids</taxon>
        <taxon>Asterales</taxon>
        <taxon>Asteraceae</taxon>
        <taxon>Asteroideae</taxon>
        <taxon>Anthemideae</taxon>
        <taxon>Anthemidinae</taxon>
        <taxon>Tanacetum</taxon>
    </lineage>
</organism>
<reference evidence="1" key="1">
    <citation type="journal article" date="2022" name="Int. J. Mol. Sci.">
        <title>Draft Genome of Tanacetum Coccineum: Genomic Comparison of Closely Related Tanacetum-Family Plants.</title>
        <authorList>
            <person name="Yamashiro T."/>
            <person name="Shiraishi A."/>
            <person name="Nakayama K."/>
            <person name="Satake H."/>
        </authorList>
    </citation>
    <scope>NUCLEOTIDE SEQUENCE</scope>
</reference>
<comment type="caution">
    <text evidence="1">The sequence shown here is derived from an EMBL/GenBank/DDBJ whole genome shotgun (WGS) entry which is preliminary data.</text>
</comment>
<evidence type="ECO:0000313" key="2">
    <source>
        <dbReference type="Proteomes" id="UP001151760"/>
    </source>
</evidence>
<protein>
    <submittedName>
        <fullName evidence="1">Uncharacterized protein</fullName>
    </submittedName>
</protein>
<dbReference type="EMBL" id="BQNB010014833">
    <property type="protein sequence ID" value="GJT32926.1"/>
    <property type="molecule type" value="Genomic_DNA"/>
</dbReference>
<name>A0ABQ5D412_9ASTR</name>
<keyword evidence="2" id="KW-1185">Reference proteome</keyword>
<proteinExistence type="predicted"/>
<reference evidence="1" key="2">
    <citation type="submission" date="2022-01" db="EMBL/GenBank/DDBJ databases">
        <authorList>
            <person name="Yamashiro T."/>
            <person name="Shiraishi A."/>
            <person name="Satake H."/>
            <person name="Nakayama K."/>
        </authorList>
    </citation>
    <scope>NUCLEOTIDE SEQUENCE</scope>
</reference>
<evidence type="ECO:0000313" key="1">
    <source>
        <dbReference type="EMBL" id="GJT32926.1"/>
    </source>
</evidence>